<evidence type="ECO:0000313" key="2">
    <source>
        <dbReference type="Proteomes" id="UP000591844"/>
    </source>
</evidence>
<keyword evidence="2" id="KW-1185">Reference proteome</keyword>
<dbReference type="Pfam" id="PF18807">
    <property type="entry name" value="TTc_toxin_rep"/>
    <property type="match status" value="1"/>
</dbReference>
<dbReference type="Proteomes" id="UP000591844">
    <property type="component" value="Unassembled WGS sequence"/>
</dbReference>
<dbReference type="InterPro" id="IPR050708">
    <property type="entry name" value="T6SS_VgrG/RHS"/>
</dbReference>
<dbReference type="EMBL" id="PUJW01000001">
    <property type="protein sequence ID" value="NHB90670.1"/>
    <property type="molecule type" value="Genomic_DNA"/>
</dbReference>
<proteinExistence type="predicted"/>
<dbReference type="NCBIfam" id="TIGR03696">
    <property type="entry name" value="Rhs_assc_core"/>
    <property type="match status" value="1"/>
</dbReference>
<name>A0A7X5QAB4_9GAMM</name>
<reference evidence="1 2" key="1">
    <citation type="submission" date="2018-02" db="EMBL/GenBank/DDBJ databases">
        <authorList>
            <person name="Machado R.A."/>
        </authorList>
    </citation>
    <scope>NUCLEOTIDE SEQUENCE [LARGE SCALE GENOMIC DNA]</scope>
    <source>
        <strain evidence="1 2">DSM 19724</strain>
    </source>
</reference>
<sequence>MKNIDPKLYQHTPSVSVYDNRGLTIRNIDFHRTFAEGNTDTRITRHQYDTRGYLNYSIDPRLYDTNSVQPNFIWQYDLTGNLLRTESVDAGCTVTLNDIEGRLVLTKLAAGVIQIRQYEDSSLPGRLLSITEQIPEKAPRVTERFIWAGNTPEEKNYNLAGQCVRHYDTAGLNQLRGLSLTKNILSQSRQLLTDDQETDWVGDNETSWQAKLNNDTYTTQSTFDATGTLLTQIDAKDNVQHLAYDIAGQLKNSWLTMKGQSEQIIIKSLTYSAAGQKLREEHGNGVITEYTYEPETQRLIGIKTYRPSDSQVLQDLRYEYDPVGNVISIRNDAEATRFWHNQKVVPENTYTYDSLYQLIRATGREMANIGQQKHQFPSPALPYDNNTYTNYLRTYTHDRSGNLTKIQHSSPATQNNYTTNLTISNNSNRAVLDSLTTDPAQVDALFDTGGHQKLLMPGQNLSWNARGELQQVTSVNHENISDREWYRYDSNGMRLLKVNEQQTGNSPQQQRVTYLPGLELRTTQNGNAITENLHVITVGTAGHAQVRVLHWETPPPADISNNQLRYSFDNLIGSSQLELDHEGQIISQEEYYPFGGTALWAAKNRTEANYKTIRYSGKERDATGLYYYGFRYYQPWIGRWLSADPAGTVDGLNLYQMVRNNPVTFIDTDGRMLEPTSSRTETVQSPPSLVSLTRNVVAGFKHYNIEDIRQYLGGIRELRGSAYAHAHSAAEKFITNLENSRKKKAPVESELASKGYSQTLSQAAKVIGKTADKYTPKFDENAQNPDRISLTKTPIGTGIPAKGTENPLNPVLEFDAHGNEIFYRTMSEQHYEHLQQTGKLPPTTETSISPALSYSLDYKGHTVQFITKPGTFEQLKEIGIAANKPAEVQFPHMLKGIGDWMQTNARFKVEGGQMTTQLGQGMAIETFNSNIIGYKLVRSERKN</sequence>
<evidence type="ECO:0000313" key="1">
    <source>
        <dbReference type="EMBL" id="NHB90670.1"/>
    </source>
</evidence>
<dbReference type="Gene3D" id="2.180.10.10">
    <property type="entry name" value="RHS repeat-associated core"/>
    <property type="match status" value="1"/>
</dbReference>
<gene>
    <name evidence="1" type="ORF">C5469_00450</name>
</gene>
<dbReference type="InterPro" id="IPR041508">
    <property type="entry name" value="TcC-like_repeat"/>
</dbReference>
<dbReference type="RefSeq" id="WP_207628615.1">
    <property type="nucleotide sequence ID" value="NZ_CAWPIB010000001.1"/>
</dbReference>
<dbReference type="PANTHER" id="PTHR32305">
    <property type="match status" value="1"/>
</dbReference>
<comment type="caution">
    <text evidence="1">The sequence shown here is derived from an EMBL/GenBank/DDBJ whole genome shotgun (WGS) entry which is preliminary data.</text>
</comment>
<protein>
    <submittedName>
        <fullName evidence="1">Toxin</fullName>
    </submittedName>
</protein>
<dbReference type="InterPro" id="IPR022385">
    <property type="entry name" value="Rhs_assc_core"/>
</dbReference>
<organism evidence="1 2">
    <name type="scientific">Photorhabdus cinerea</name>
    <dbReference type="NCBI Taxonomy" id="471575"/>
    <lineage>
        <taxon>Bacteria</taxon>
        <taxon>Pseudomonadati</taxon>
        <taxon>Pseudomonadota</taxon>
        <taxon>Gammaproteobacteria</taxon>
        <taxon>Enterobacterales</taxon>
        <taxon>Morganellaceae</taxon>
        <taxon>Photorhabdus</taxon>
    </lineage>
</organism>
<dbReference type="AlphaFoldDB" id="A0A7X5QAB4"/>
<dbReference type="PANTHER" id="PTHR32305:SF15">
    <property type="entry name" value="PROTEIN RHSA-RELATED"/>
    <property type="match status" value="1"/>
</dbReference>
<accession>A0A7X5QAB4</accession>